<evidence type="ECO:0000256" key="12">
    <source>
        <dbReference type="PROSITE-ProRule" id="PRU00740"/>
    </source>
</evidence>
<evidence type="ECO:0000256" key="14">
    <source>
        <dbReference type="SAM" id="Phobius"/>
    </source>
</evidence>
<feature type="region of interest" description="Disordered" evidence="13">
    <location>
        <begin position="182"/>
        <end position="226"/>
    </location>
</feature>
<dbReference type="AlphaFoldDB" id="A0AAV6SKU4"/>
<feature type="disulfide bond" evidence="12">
    <location>
        <begin position="146"/>
        <end position="182"/>
    </location>
</feature>
<feature type="signal peptide" evidence="15">
    <location>
        <begin position="1"/>
        <end position="22"/>
    </location>
</feature>
<feature type="domain" description="Lysosome-associated membrane glycoprotein 2-like luminal" evidence="16">
    <location>
        <begin position="26"/>
        <end position="171"/>
    </location>
</feature>
<evidence type="ECO:0000256" key="5">
    <source>
        <dbReference type="ARBA" id="ARBA00022729"/>
    </source>
</evidence>
<evidence type="ECO:0000256" key="4">
    <source>
        <dbReference type="ARBA" id="ARBA00022692"/>
    </source>
</evidence>
<dbReference type="GO" id="GO:0005765">
    <property type="term" value="C:lysosomal membrane"/>
    <property type="evidence" value="ECO:0007669"/>
    <property type="project" value="UniProtKB-SubCell"/>
</dbReference>
<proteinExistence type="inferred from homology"/>
<evidence type="ECO:0000256" key="3">
    <source>
        <dbReference type="ARBA" id="ARBA00022475"/>
    </source>
</evidence>
<name>A0AAV6SKU4_SOLSE</name>
<evidence type="ECO:0000313" key="19">
    <source>
        <dbReference type="Proteomes" id="UP000693946"/>
    </source>
</evidence>
<reference evidence="18 19" key="1">
    <citation type="journal article" date="2021" name="Sci. Rep.">
        <title>Chromosome anchoring in Senegalese sole (Solea senegalensis) reveals sex-associated markers and genome rearrangements in flatfish.</title>
        <authorList>
            <person name="Guerrero-Cozar I."/>
            <person name="Gomez-Garrido J."/>
            <person name="Berbel C."/>
            <person name="Martinez-Blanch J.F."/>
            <person name="Alioto T."/>
            <person name="Claros M.G."/>
            <person name="Gagnaire P.A."/>
            <person name="Manchado M."/>
        </authorList>
    </citation>
    <scope>NUCLEOTIDE SEQUENCE [LARGE SCALE GENOMIC DNA]</scope>
    <source>
        <strain evidence="18">Sse05_10M</strain>
    </source>
</reference>
<comment type="similarity">
    <text evidence="12">Belongs to the LAMP family.</text>
</comment>
<evidence type="ECO:0000313" key="18">
    <source>
        <dbReference type="EMBL" id="KAG7518061.1"/>
    </source>
</evidence>
<feature type="disulfide bond" evidence="12">
    <location>
        <begin position="339"/>
        <end position="376"/>
    </location>
</feature>
<evidence type="ECO:0000256" key="8">
    <source>
        <dbReference type="ARBA" id="ARBA00023136"/>
    </source>
</evidence>
<dbReference type="InterPro" id="IPR048528">
    <property type="entry name" value="Lamp2-like_luminal"/>
</dbReference>
<evidence type="ECO:0000256" key="6">
    <source>
        <dbReference type="ARBA" id="ARBA00022753"/>
    </source>
</evidence>
<evidence type="ECO:0000256" key="15">
    <source>
        <dbReference type="SAM" id="SignalP"/>
    </source>
</evidence>
<dbReference type="GO" id="GO:0072594">
    <property type="term" value="P:establishment of protein localization to organelle"/>
    <property type="evidence" value="ECO:0007669"/>
    <property type="project" value="TreeGrafter"/>
</dbReference>
<evidence type="ECO:0000256" key="9">
    <source>
        <dbReference type="ARBA" id="ARBA00023157"/>
    </source>
</evidence>
<keyword evidence="9 12" id="KW-1015">Disulfide bond</keyword>
<dbReference type="Proteomes" id="UP000693946">
    <property type="component" value="Linkage Group LG12"/>
</dbReference>
<accession>A0AAV6SKU4</accession>
<dbReference type="PROSITE" id="PS51407">
    <property type="entry name" value="LAMP_3"/>
    <property type="match status" value="1"/>
</dbReference>
<keyword evidence="5 15" id="KW-0732">Signal</keyword>
<keyword evidence="8 12" id="KW-0472">Membrane</keyword>
<dbReference type="FunFam" id="2.40.160.110:FF:000001">
    <property type="entry name" value="lysosome-associated membrane glycoprotein 2 isoform X2"/>
    <property type="match status" value="1"/>
</dbReference>
<dbReference type="PANTHER" id="PTHR11506:SF6">
    <property type="entry name" value="LYSOSOME-ASSOCIATED MEMBRANE GLYCOPROTEIN 2"/>
    <property type="match status" value="1"/>
</dbReference>
<keyword evidence="3" id="KW-1003">Cell membrane</keyword>
<dbReference type="InterPro" id="IPR002000">
    <property type="entry name" value="Lysosome-assoc_membr_glycop"/>
</dbReference>
<feature type="domain" description="Lysosome-associated membrane glycoprotein 2-like transmembrane" evidence="17">
    <location>
        <begin position="385"/>
        <end position="417"/>
    </location>
</feature>
<organism evidence="18 19">
    <name type="scientific">Solea senegalensis</name>
    <name type="common">Senegalese sole</name>
    <dbReference type="NCBI Taxonomy" id="28829"/>
    <lineage>
        <taxon>Eukaryota</taxon>
        <taxon>Metazoa</taxon>
        <taxon>Chordata</taxon>
        <taxon>Craniata</taxon>
        <taxon>Vertebrata</taxon>
        <taxon>Euteleostomi</taxon>
        <taxon>Actinopterygii</taxon>
        <taxon>Neopterygii</taxon>
        <taxon>Teleostei</taxon>
        <taxon>Neoteleostei</taxon>
        <taxon>Acanthomorphata</taxon>
        <taxon>Carangaria</taxon>
        <taxon>Pleuronectiformes</taxon>
        <taxon>Pleuronectoidei</taxon>
        <taxon>Soleidae</taxon>
        <taxon>Solea</taxon>
    </lineage>
</organism>
<evidence type="ECO:0000259" key="16">
    <source>
        <dbReference type="Pfam" id="PF01299"/>
    </source>
</evidence>
<gene>
    <name evidence="18" type="ORF">JOB18_023577</name>
</gene>
<dbReference type="GO" id="GO:0005886">
    <property type="term" value="C:plasma membrane"/>
    <property type="evidence" value="ECO:0007669"/>
    <property type="project" value="UniProtKB-SubCell"/>
</dbReference>
<feature type="compositionally biased region" description="Pro residues" evidence="13">
    <location>
        <begin position="213"/>
        <end position="225"/>
    </location>
</feature>
<evidence type="ECO:0000256" key="10">
    <source>
        <dbReference type="ARBA" id="ARBA00023180"/>
    </source>
</evidence>
<keyword evidence="10" id="KW-0325">Glycoprotein</keyword>
<evidence type="ECO:0000256" key="1">
    <source>
        <dbReference type="ARBA" id="ARBA00004251"/>
    </source>
</evidence>
<keyword evidence="4 12" id="KW-0812">Transmembrane</keyword>
<evidence type="ECO:0000256" key="2">
    <source>
        <dbReference type="ARBA" id="ARBA00004530"/>
    </source>
</evidence>
<feature type="chain" id="PRO_5043989299" evidence="15">
    <location>
        <begin position="23"/>
        <end position="420"/>
    </location>
</feature>
<evidence type="ECO:0000256" key="7">
    <source>
        <dbReference type="ARBA" id="ARBA00022989"/>
    </source>
</evidence>
<dbReference type="GO" id="GO:0031902">
    <property type="term" value="C:late endosome membrane"/>
    <property type="evidence" value="ECO:0007669"/>
    <property type="project" value="TreeGrafter"/>
</dbReference>
<dbReference type="Pfam" id="PF01299">
    <property type="entry name" value="Lamp2-like_luminal"/>
    <property type="match status" value="2"/>
</dbReference>
<comment type="caution">
    <text evidence="18">The sequence shown here is derived from an EMBL/GenBank/DDBJ whole genome shotgun (WGS) entry which is preliminary data.</text>
</comment>
<sequence length="420" mass="45391">MTRCAASVLLLAFGVVFQLSHGLQVNVTNSEGKLCLYANLMVNFSVSYEVAADKNETAVFQLPDEVTTVGSLCDNNSSTLQLNFGDGHFLSVEFTLSGLMYQADSIIFSYNLKDSSLFPKSISNETASVTVKPQITDIGLDTCYSCKSKDTILSSLVNMTLSDVLMQAFVINGSKSDKITSCSADVPTTSAPPTTHSTNVTTEAPVTNTTTTAPPPTTTPTPTLPTPSTWTYSIDAENSTACLLVKFGLRIGFKQGETYKELNLEHNKTKVSGLCGVNSSHLQLASDTMNLSFTFTNDSSKFRLHSLNVTVNPSSGGEFIQSNSNLSLWEAAIGSSYMCNKEQNYTITNQLSLYTFNLQVQPFGVVKGDFSTAEECVSDVESFLVPIAVGVALLVLILIVLLAYFIGRKRNMATGYQSFQ</sequence>
<protein>
    <submittedName>
        <fullName evidence="18">Lysosome-associated membrane glycoprotein 2 isoform X1</fullName>
    </submittedName>
</protein>
<evidence type="ECO:0000256" key="13">
    <source>
        <dbReference type="SAM" id="MobiDB-lite"/>
    </source>
</evidence>
<keyword evidence="6" id="KW-0967">Endosome</keyword>
<dbReference type="InterPro" id="IPR048524">
    <property type="entry name" value="Lamp2-like_TM"/>
</dbReference>
<comment type="subcellular location">
    <subcellularLocation>
        <location evidence="1">Cell membrane</location>
        <topology evidence="1">Single-pass type I membrane protein</topology>
    </subcellularLocation>
    <subcellularLocation>
        <location evidence="2">Endosome membrane</location>
        <topology evidence="2">Single-pass type I membrane protein</topology>
    </subcellularLocation>
    <subcellularLocation>
        <location evidence="12">Lysosome membrane</location>
        <topology evidence="12">Single-pass type I membrane protein</topology>
    </subcellularLocation>
</comment>
<keyword evidence="7 14" id="KW-1133">Transmembrane helix</keyword>
<evidence type="ECO:0000259" key="17">
    <source>
        <dbReference type="Pfam" id="PF21222"/>
    </source>
</evidence>
<feature type="compositionally biased region" description="Low complexity" evidence="13">
    <location>
        <begin position="187"/>
        <end position="212"/>
    </location>
</feature>
<dbReference type="EMBL" id="JAGKHQ010000004">
    <property type="protein sequence ID" value="KAG7518061.1"/>
    <property type="molecule type" value="Genomic_DNA"/>
</dbReference>
<keyword evidence="11 12" id="KW-0458">Lysosome</keyword>
<feature type="domain" description="Lysosome-associated membrane glycoprotein 2-like luminal" evidence="16">
    <location>
        <begin position="227"/>
        <end position="365"/>
    </location>
</feature>
<dbReference type="Pfam" id="PF21222">
    <property type="entry name" value="Lamp2_2nd"/>
    <property type="match status" value="1"/>
</dbReference>
<evidence type="ECO:0000256" key="11">
    <source>
        <dbReference type="ARBA" id="ARBA00023228"/>
    </source>
</evidence>
<feature type="transmembrane region" description="Helical" evidence="14">
    <location>
        <begin position="383"/>
        <end position="406"/>
    </location>
</feature>
<comment type="caution">
    <text evidence="12">Lacks conserved residue(s) required for the propagation of feature annotation.</text>
</comment>
<keyword evidence="19" id="KW-1185">Reference proteome</keyword>
<dbReference type="PANTHER" id="PTHR11506">
    <property type="entry name" value="LYSOSOME-ASSOCIATED MEMBRANE GLYCOPROTEIN"/>
    <property type="match status" value="1"/>
</dbReference>